<name>A0AAU2VAR1_9ACTN</name>
<accession>A0AAU2VAR1</accession>
<dbReference type="InterPro" id="IPR009288">
    <property type="entry name" value="AIG2-like_dom"/>
</dbReference>
<feature type="domain" description="Gamma-glutamylcyclotransferase AIG2-like" evidence="1">
    <location>
        <begin position="19"/>
        <end position="146"/>
    </location>
</feature>
<proteinExistence type="predicted"/>
<dbReference type="InterPro" id="IPR013024">
    <property type="entry name" value="GGCT-like"/>
</dbReference>
<evidence type="ECO:0000259" key="1">
    <source>
        <dbReference type="Pfam" id="PF06094"/>
    </source>
</evidence>
<dbReference type="EMBL" id="CP108318">
    <property type="protein sequence ID" value="WTW64176.1"/>
    <property type="molecule type" value="Genomic_DNA"/>
</dbReference>
<organism evidence="2">
    <name type="scientific">Streptomyces sp. NBC_00003</name>
    <dbReference type="NCBI Taxonomy" id="2903608"/>
    <lineage>
        <taxon>Bacteria</taxon>
        <taxon>Bacillati</taxon>
        <taxon>Actinomycetota</taxon>
        <taxon>Actinomycetes</taxon>
        <taxon>Kitasatosporales</taxon>
        <taxon>Streptomycetaceae</taxon>
        <taxon>Streptomyces</taxon>
    </lineage>
</organism>
<dbReference type="Gene3D" id="3.10.490.10">
    <property type="entry name" value="Gamma-glutamyl cyclotransferase-like"/>
    <property type="match status" value="1"/>
</dbReference>
<dbReference type="SUPFAM" id="SSF110857">
    <property type="entry name" value="Gamma-glutamyl cyclotransferase-like"/>
    <property type="match status" value="1"/>
</dbReference>
<dbReference type="AlphaFoldDB" id="A0AAU2VAR1"/>
<dbReference type="InterPro" id="IPR036568">
    <property type="entry name" value="GGCT-like_sf"/>
</dbReference>
<reference evidence="2" key="1">
    <citation type="submission" date="2022-10" db="EMBL/GenBank/DDBJ databases">
        <title>The complete genomes of actinobacterial strains from the NBC collection.</title>
        <authorList>
            <person name="Joergensen T.S."/>
            <person name="Alvarez Arevalo M."/>
            <person name="Sterndorff E.B."/>
            <person name="Faurdal D."/>
            <person name="Vuksanovic O."/>
            <person name="Mourched A.-S."/>
            <person name="Charusanti P."/>
            <person name="Shaw S."/>
            <person name="Blin K."/>
            <person name="Weber T."/>
        </authorList>
    </citation>
    <scope>NUCLEOTIDE SEQUENCE</scope>
    <source>
        <strain evidence="2">NBC_00003</strain>
    </source>
</reference>
<dbReference type="CDD" id="cd06661">
    <property type="entry name" value="GGCT_like"/>
    <property type="match status" value="1"/>
</dbReference>
<sequence>MIPAADPPMTPAAEPPLPFFVYGTLRPGERYYRRFLRGRTVSERPALLSGALLYDGPGYPYAIAGDGTITGTLIEVAPADHAELLAALDELEEYLGPGHPRNLYDRLVREALVNGRPVRSWTYLAAPRLARELIAGGTPIPGGDWLTWPARPAPPVPRTP</sequence>
<protein>
    <submittedName>
        <fullName evidence="2">Gamma-glutamylcyclotransferase</fullName>
    </submittedName>
</protein>
<evidence type="ECO:0000313" key="2">
    <source>
        <dbReference type="EMBL" id="WTW64176.1"/>
    </source>
</evidence>
<gene>
    <name evidence="2" type="ORF">OG549_27995</name>
</gene>
<dbReference type="Pfam" id="PF06094">
    <property type="entry name" value="GGACT"/>
    <property type="match status" value="1"/>
</dbReference>